<dbReference type="AlphaFoldDB" id="A0A1S2M8G5"/>
<dbReference type="PANTHER" id="PTHR22550">
    <property type="entry name" value="SPORE GERMINATION PROTEIN"/>
    <property type="match status" value="1"/>
</dbReference>
<keyword evidence="7" id="KW-1185">Reference proteome</keyword>
<dbReference type="InterPro" id="IPR004995">
    <property type="entry name" value="Spore_Ger"/>
</dbReference>
<dbReference type="GO" id="GO:0005886">
    <property type="term" value="C:plasma membrane"/>
    <property type="evidence" value="ECO:0007669"/>
    <property type="project" value="UniProtKB-SubCell"/>
</dbReference>
<proteinExistence type="inferred from homology"/>
<accession>A0A1S2M8G5</accession>
<evidence type="ECO:0000256" key="3">
    <source>
        <dbReference type="ARBA" id="ARBA00023136"/>
    </source>
</evidence>
<evidence type="ECO:0000313" key="6">
    <source>
        <dbReference type="EMBL" id="OIJ20810.1"/>
    </source>
</evidence>
<comment type="similarity">
    <text evidence="2 4">Belongs to the GerABKA family.</text>
</comment>
<dbReference type="InterPro" id="IPR050768">
    <property type="entry name" value="UPF0353/GerABKA_families"/>
</dbReference>
<feature type="transmembrane region" description="Helical" evidence="5">
    <location>
        <begin position="388"/>
        <end position="406"/>
    </location>
</feature>
<reference evidence="6 7" key="1">
    <citation type="submission" date="2016-10" db="EMBL/GenBank/DDBJ databases">
        <title>Draft genome sequences of four alkaliphilic bacteria belonging to the Anaerobacillus genus.</title>
        <authorList>
            <person name="Bassil N.M."/>
            <person name="Lloyd J.R."/>
        </authorList>
    </citation>
    <scope>NUCLEOTIDE SEQUENCE [LARGE SCALE GENOMIC DNA]</scope>
    <source>
        <strain evidence="6 7">DSM 22531</strain>
    </source>
</reference>
<evidence type="ECO:0000313" key="7">
    <source>
        <dbReference type="Proteomes" id="UP000180057"/>
    </source>
</evidence>
<evidence type="ECO:0000256" key="4">
    <source>
        <dbReference type="PIRNR" id="PIRNR005690"/>
    </source>
</evidence>
<dbReference type="Proteomes" id="UP000180057">
    <property type="component" value="Unassembled WGS sequence"/>
</dbReference>
<comment type="subcellular location">
    <subcellularLocation>
        <location evidence="4">Cell membrane</location>
    </subcellularLocation>
    <subcellularLocation>
        <location evidence="1">Membrane</location>
        <topology evidence="1">Multi-pass membrane protein</topology>
    </subcellularLocation>
</comment>
<dbReference type="OrthoDB" id="9772630at2"/>
<feature type="transmembrane region" description="Helical" evidence="5">
    <location>
        <begin position="279"/>
        <end position="300"/>
    </location>
</feature>
<feature type="transmembrane region" description="Helical" evidence="5">
    <location>
        <begin position="440"/>
        <end position="465"/>
    </location>
</feature>
<sequence length="528" mass="58866">MKLFNSILKVKPKQSIHQPKTANDLLGNEVEGTEISSDLQKNEARYNHLFNKNFDFLLKQIHIGGQEGIILYLKSMVDESKVSEQIMERLAHTQGQKNTISSNQQLLSFKKDYFASADVVILEYDHDVIWHVLLGYTIILISGINSGLAINTVSSEQRAIEQSNTQTIIRGPKDSFTESITTNVSLIRRRIKNPKLICENIIIGQDTKTSVCITYLDYLASGEIVEEIRKRIQDLKINGIFDSGNLEELINDQVVTPFPTIYHTDRPDTIAQSLIEGKIAVIVDGTPFVLVMPVVITDFFKVSEDYYQGFLISSFVRMIRYLAFSLSWVLPSLYIGLTTFHHELIPTALVFKIQAQREGVPFPAVIEILTMEVTFEILREAGVRMPRAVGQAVSIVGTLVIGQAAVEAGLVSNLLVIIVALTAIASFVSPIYSFGNASRLLRFGLLILTAALGLYGMIVGIILVITHLASLRSFGIPYLAPLGPFIMEDQKDVFVRFPMQTLKKRPHYLNNRNIAEMSVDSSQDGGKS</sequence>
<organism evidence="6 7">
    <name type="scientific">Anaerobacillus alkalidiazotrophicus</name>
    <dbReference type="NCBI Taxonomy" id="472963"/>
    <lineage>
        <taxon>Bacteria</taxon>
        <taxon>Bacillati</taxon>
        <taxon>Bacillota</taxon>
        <taxon>Bacilli</taxon>
        <taxon>Bacillales</taxon>
        <taxon>Bacillaceae</taxon>
        <taxon>Anaerobacillus</taxon>
    </lineage>
</organism>
<dbReference type="PANTHER" id="PTHR22550:SF5">
    <property type="entry name" value="LEUCINE ZIPPER PROTEIN 4"/>
    <property type="match status" value="1"/>
</dbReference>
<dbReference type="GO" id="GO:0009847">
    <property type="term" value="P:spore germination"/>
    <property type="evidence" value="ECO:0007669"/>
    <property type="project" value="UniProtKB-UniRule"/>
</dbReference>
<dbReference type="Pfam" id="PF03323">
    <property type="entry name" value="GerA"/>
    <property type="match status" value="1"/>
</dbReference>
<feature type="transmembrane region" description="Helical" evidence="5">
    <location>
        <begin position="413"/>
        <end position="434"/>
    </location>
</feature>
<evidence type="ECO:0000256" key="2">
    <source>
        <dbReference type="ARBA" id="ARBA00005278"/>
    </source>
</evidence>
<dbReference type="EMBL" id="MLQS01000007">
    <property type="protein sequence ID" value="OIJ20810.1"/>
    <property type="molecule type" value="Genomic_DNA"/>
</dbReference>
<keyword evidence="3 4" id="KW-0472">Membrane</keyword>
<dbReference type="RefSeq" id="WP_071389284.1">
    <property type="nucleotide sequence ID" value="NZ_MLQS01000007.1"/>
</dbReference>
<protein>
    <submittedName>
        <fullName evidence="6">Spore germination protein</fullName>
    </submittedName>
</protein>
<keyword evidence="5" id="KW-0812">Transmembrane</keyword>
<evidence type="ECO:0000256" key="1">
    <source>
        <dbReference type="ARBA" id="ARBA00004141"/>
    </source>
</evidence>
<comment type="caution">
    <text evidence="6">The sequence shown here is derived from an EMBL/GenBank/DDBJ whole genome shotgun (WGS) entry which is preliminary data.</text>
</comment>
<name>A0A1S2M8G5_9BACI</name>
<keyword evidence="5" id="KW-1133">Transmembrane helix</keyword>
<dbReference type="STRING" id="472963.BKP45_08425"/>
<feature type="transmembrane region" description="Helical" evidence="5">
    <location>
        <begin position="321"/>
        <end position="340"/>
    </location>
</feature>
<dbReference type="PIRSF" id="PIRSF005690">
    <property type="entry name" value="GerBA"/>
    <property type="match status" value="1"/>
</dbReference>
<gene>
    <name evidence="6" type="ORF">BKP45_08425</name>
</gene>
<evidence type="ECO:0000256" key="5">
    <source>
        <dbReference type="SAM" id="Phobius"/>
    </source>
</evidence>